<keyword evidence="6" id="KW-1185">Reference proteome</keyword>
<keyword evidence="3" id="KW-0326">Glycosidase</keyword>
<evidence type="ECO:0000313" key="5">
    <source>
        <dbReference type="EMBL" id="KAK2992998.1"/>
    </source>
</evidence>
<evidence type="ECO:0000256" key="1">
    <source>
        <dbReference type="ARBA" id="ARBA00010838"/>
    </source>
</evidence>
<dbReference type="InterPro" id="IPR033132">
    <property type="entry name" value="GH_1_N_CS"/>
</dbReference>
<comment type="similarity">
    <text evidence="1">Belongs to the glycosyl hydrolase 1 family.</text>
</comment>
<sequence length="1038" mass="117924">MVANTPPFYFSCLSLLLSSRFLVEGFIGGEEEKNIKRTDFPHGFVFGMSTSAYQIEGAYLEDGKSLNNWDVFSRIQGNIKHGDNAYISVDDYHRYLEDTEIVHSLGVKAYRLSISWSRVLPSIDYFAVTEGRFGQVNPAGVMFYSNVIDKLLLKGIEPFVTIHHHDLPQELEDRYGAWLSPLMQEDYVHFAEICFKNFGDRVKYWMTINEPNLFAKLAYMDGKYPPGRCSLPFGNCSVGNSDIEPLIAMHNMLLAHAKAAKLYRDHFQAIHFVKVNIHDNAFLPKQGGSIGIVVSATMFEPLRDGPIDQEAANRALAFFVAWSLDPLLFGDYPPEMRHYLGSNLPCFSPEETKYIEGSIDFIAVNHYTTLYAKDCLHSNCTAGADHAIKGYAYITGERDGVFIGEPTGMPECYVVPRGMENIVDYLKKRYHNMPMFVTENGEDCDFHALLICFRIWFSEICHSDRKGADVRGYFVWTLMDDFEWISGYGMRLGMHYVHPQTLNRIPKLSAQWYKGFLSSNGLNSKEATDARGFHGEEEDKEIQKSDFPHGFLFGISTSAYQIEGAYLEDGKSLSNWDAYSHIPGSIEDGENGDICDDHYHRYLEDVELVHSLGVNAYRFSISWSRILPRGRFGEVNAAGIKFYSSVIDNLLLRGIEPFVTIHHNDLPQELEDKYQAWLSPLIQEDFVHFAKICFENFGDRVKYWITINEPNTYADLGYIQGKYPPARCSKPFGNCYAGNSDVEPLIAMHNVLLAHAKAAKQGGSIGVVISGTMNEPLRDNENDLEAVNRALAFSVAWNLDPLLFGDYPPEMRRYLGSELPQFSPEETEYVKGSIDFVGVNHYTTLYAKDCMHSRCAEGGDHAIRGYAYTTGERDGVPIGEPTGMLPCYVVPRGIEEMINYLKKRYHNMPMFVAENGYASLEHQNAQMQDLLHDTKRIEFHKAYLASLARAIRNGADVRGYFIWTLMDDFEWMHGYSTKFGLYYVDPTTLDRIPKLSAAWYKNFLSSHSLDFKETANASLVEDQHALVSKSINERAETY</sequence>
<evidence type="ECO:0000313" key="6">
    <source>
        <dbReference type="Proteomes" id="UP001187471"/>
    </source>
</evidence>
<feature type="signal peptide" evidence="4">
    <location>
        <begin position="1"/>
        <end position="25"/>
    </location>
</feature>
<dbReference type="GO" id="GO:0008422">
    <property type="term" value="F:beta-glucosidase activity"/>
    <property type="evidence" value="ECO:0007669"/>
    <property type="project" value="TreeGrafter"/>
</dbReference>
<accession>A0AA88UTY0</accession>
<reference evidence="5" key="1">
    <citation type="submission" date="2022-12" db="EMBL/GenBank/DDBJ databases">
        <title>Draft genome assemblies for two species of Escallonia (Escalloniales).</title>
        <authorList>
            <person name="Chanderbali A."/>
            <person name="Dervinis C."/>
            <person name="Anghel I."/>
            <person name="Soltis D."/>
            <person name="Soltis P."/>
            <person name="Zapata F."/>
        </authorList>
    </citation>
    <scope>NUCLEOTIDE SEQUENCE</scope>
    <source>
        <strain evidence="5">UCBG92.1500</strain>
        <tissue evidence="5">Leaf</tissue>
    </source>
</reference>
<evidence type="ECO:0000256" key="4">
    <source>
        <dbReference type="SAM" id="SignalP"/>
    </source>
</evidence>
<dbReference type="PROSITE" id="PS00653">
    <property type="entry name" value="GLYCOSYL_HYDROL_F1_2"/>
    <property type="match status" value="2"/>
</dbReference>
<name>A0AA88UTY0_9ASTE</name>
<feature type="chain" id="PRO_5041640366" evidence="4">
    <location>
        <begin position="26"/>
        <end position="1038"/>
    </location>
</feature>
<dbReference type="Pfam" id="PF00232">
    <property type="entry name" value="Glyco_hydro_1"/>
    <property type="match status" value="2"/>
</dbReference>
<dbReference type="PRINTS" id="PR00131">
    <property type="entry name" value="GLHYDRLASE1"/>
</dbReference>
<dbReference type="FunFam" id="3.20.20.80:FF:000020">
    <property type="entry name" value="Beta-glucosidase 12"/>
    <property type="match status" value="2"/>
</dbReference>
<dbReference type="AlphaFoldDB" id="A0AA88UTY0"/>
<dbReference type="Proteomes" id="UP001187471">
    <property type="component" value="Unassembled WGS sequence"/>
</dbReference>
<dbReference type="GO" id="GO:0005975">
    <property type="term" value="P:carbohydrate metabolic process"/>
    <property type="evidence" value="ECO:0007669"/>
    <property type="project" value="InterPro"/>
</dbReference>
<dbReference type="SUPFAM" id="SSF51445">
    <property type="entry name" value="(Trans)glycosidases"/>
    <property type="match status" value="2"/>
</dbReference>
<dbReference type="InterPro" id="IPR001360">
    <property type="entry name" value="Glyco_hydro_1"/>
</dbReference>
<dbReference type="PANTHER" id="PTHR10353:SF175">
    <property type="entry name" value="BETA-GLUCOSIDASE 18-LIKE ISOFORM X1"/>
    <property type="match status" value="1"/>
</dbReference>
<dbReference type="EMBL" id="JAVXUO010000357">
    <property type="protein sequence ID" value="KAK2992998.1"/>
    <property type="molecule type" value="Genomic_DNA"/>
</dbReference>
<gene>
    <name evidence="5" type="ORF">RJ640_004510</name>
</gene>
<keyword evidence="4" id="KW-0732">Signal</keyword>
<dbReference type="Gene3D" id="3.20.20.80">
    <property type="entry name" value="Glycosidases"/>
    <property type="match status" value="2"/>
</dbReference>
<evidence type="ECO:0000256" key="3">
    <source>
        <dbReference type="ARBA" id="ARBA00023295"/>
    </source>
</evidence>
<organism evidence="5 6">
    <name type="scientific">Escallonia rubra</name>
    <dbReference type="NCBI Taxonomy" id="112253"/>
    <lineage>
        <taxon>Eukaryota</taxon>
        <taxon>Viridiplantae</taxon>
        <taxon>Streptophyta</taxon>
        <taxon>Embryophyta</taxon>
        <taxon>Tracheophyta</taxon>
        <taxon>Spermatophyta</taxon>
        <taxon>Magnoliopsida</taxon>
        <taxon>eudicotyledons</taxon>
        <taxon>Gunneridae</taxon>
        <taxon>Pentapetalae</taxon>
        <taxon>asterids</taxon>
        <taxon>campanulids</taxon>
        <taxon>Escalloniales</taxon>
        <taxon>Escalloniaceae</taxon>
        <taxon>Escallonia</taxon>
    </lineage>
</organism>
<protein>
    <submittedName>
        <fullName evidence="5">Uncharacterized protein</fullName>
    </submittedName>
</protein>
<dbReference type="InterPro" id="IPR017853">
    <property type="entry name" value="GH"/>
</dbReference>
<keyword evidence="2" id="KW-0378">Hydrolase</keyword>
<dbReference type="PANTHER" id="PTHR10353">
    <property type="entry name" value="GLYCOSYL HYDROLASE"/>
    <property type="match status" value="1"/>
</dbReference>
<evidence type="ECO:0000256" key="2">
    <source>
        <dbReference type="ARBA" id="ARBA00022801"/>
    </source>
</evidence>
<proteinExistence type="inferred from homology"/>
<comment type="caution">
    <text evidence="5">The sequence shown here is derived from an EMBL/GenBank/DDBJ whole genome shotgun (WGS) entry which is preliminary data.</text>
</comment>